<evidence type="ECO:0000313" key="2">
    <source>
        <dbReference type="EMBL" id="KJH70919.1"/>
    </source>
</evidence>
<sequence>MGKDAEGLPKLQAFQNTDAQKKIEQLKNSLHHLQETLRTERATAKAKMLDLKAQLSNLQKSIGVD</sequence>
<gene>
    <name evidence="2" type="ORF">UH38_15095</name>
</gene>
<keyword evidence="1" id="KW-0175">Coiled coil</keyword>
<comment type="caution">
    <text evidence="2">The sequence shown here is derived from an EMBL/GenBank/DDBJ whole genome shotgun (WGS) entry which is preliminary data.</text>
</comment>
<name>A0A0D8ZQZ3_9CYAN</name>
<dbReference type="OrthoDB" id="828248at2"/>
<evidence type="ECO:0000256" key="1">
    <source>
        <dbReference type="SAM" id="Coils"/>
    </source>
</evidence>
<reference evidence="2 3" key="1">
    <citation type="submission" date="2015-02" db="EMBL/GenBank/DDBJ databases">
        <title>Draft genome of a novel marine cyanobacterium (Chroococcales) isolated from South Atlantic Ocean.</title>
        <authorList>
            <person name="Rigonato J."/>
            <person name="Alvarenga D.O."/>
            <person name="Branco L.H."/>
            <person name="Varani A.M."/>
            <person name="Brandini F.P."/>
            <person name="Fiore M.F."/>
        </authorList>
    </citation>
    <scope>NUCLEOTIDE SEQUENCE [LARGE SCALE GENOMIC DNA]</scope>
    <source>
        <strain evidence="2 3">CENA595</strain>
    </source>
</reference>
<proteinExistence type="predicted"/>
<organism evidence="2 3">
    <name type="scientific">Aliterella atlantica CENA595</name>
    <dbReference type="NCBI Taxonomy" id="1618023"/>
    <lineage>
        <taxon>Bacteria</taxon>
        <taxon>Bacillati</taxon>
        <taxon>Cyanobacteriota</taxon>
        <taxon>Cyanophyceae</taxon>
        <taxon>Chroococcidiopsidales</taxon>
        <taxon>Aliterellaceae</taxon>
        <taxon>Aliterella</taxon>
    </lineage>
</organism>
<dbReference type="AlphaFoldDB" id="A0A0D8ZQZ3"/>
<dbReference type="RefSeq" id="WP_045055506.1">
    <property type="nucleotide sequence ID" value="NZ_CAWMDP010000001.1"/>
</dbReference>
<dbReference type="EMBL" id="JYON01000016">
    <property type="protein sequence ID" value="KJH70919.1"/>
    <property type="molecule type" value="Genomic_DNA"/>
</dbReference>
<feature type="coiled-coil region" evidence="1">
    <location>
        <begin position="16"/>
        <end position="61"/>
    </location>
</feature>
<keyword evidence="3" id="KW-1185">Reference proteome</keyword>
<accession>A0A0D8ZQZ3</accession>
<dbReference type="Proteomes" id="UP000032452">
    <property type="component" value="Unassembled WGS sequence"/>
</dbReference>
<protein>
    <submittedName>
        <fullName evidence="2">Uncharacterized protein</fullName>
    </submittedName>
</protein>
<dbReference type="PATRIC" id="fig|1618023.3.peg.28"/>
<evidence type="ECO:0000313" key="3">
    <source>
        <dbReference type="Proteomes" id="UP000032452"/>
    </source>
</evidence>